<gene>
    <name evidence="6" type="ORF">ECRASSUSDP1_LOCUS4407</name>
</gene>
<dbReference type="InterPro" id="IPR000253">
    <property type="entry name" value="FHA_dom"/>
</dbReference>
<dbReference type="CDD" id="cd16495">
    <property type="entry name" value="RING_CH-C4HC3_MARCH"/>
    <property type="match status" value="1"/>
</dbReference>
<dbReference type="AlphaFoldDB" id="A0AAD1X8W8"/>
<accession>A0AAD1X8W8</accession>
<dbReference type="InterPro" id="IPR008984">
    <property type="entry name" value="SMAD_FHA_dom_sf"/>
</dbReference>
<name>A0AAD1X8W8_EUPCR</name>
<keyword evidence="2" id="KW-0863">Zinc-finger</keyword>
<evidence type="ECO:0000259" key="4">
    <source>
        <dbReference type="PROSITE" id="PS50006"/>
    </source>
</evidence>
<dbReference type="Pfam" id="PF00498">
    <property type="entry name" value="FHA"/>
    <property type="match status" value="1"/>
</dbReference>
<dbReference type="EMBL" id="CAMPGE010004229">
    <property type="protein sequence ID" value="CAI2363077.1"/>
    <property type="molecule type" value="Genomic_DNA"/>
</dbReference>
<evidence type="ECO:0000313" key="7">
    <source>
        <dbReference type="Proteomes" id="UP001295684"/>
    </source>
</evidence>
<keyword evidence="3" id="KW-0862">Zinc</keyword>
<dbReference type="SUPFAM" id="SSF57850">
    <property type="entry name" value="RING/U-box"/>
    <property type="match status" value="1"/>
</dbReference>
<dbReference type="InterPro" id="IPR011016">
    <property type="entry name" value="Znf_RING-CH"/>
</dbReference>
<evidence type="ECO:0000259" key="5">
    <source>
        <dbReference type="PROSITE" id="PS51292"/>
    </source>
</evidence>
<evidence type="ECO:0000256" key="3">
    <source>
        <dbReference type="ARBA" id="ARBA00022833"/>
    </source>
</evidence>
<dbReference type="SMART" id="SM00744">
    <property type="entry name" value="RINGv"/>
    <property type="match status" value="1"/>
</dbReference>
<protein>
    <submittedName>
        <fullName evidence="6">Uncharacterized protein</fullName>
    </submittedName>
</protein>
<reference evidence="6" key="1">
    <citation type="submission" date="2023-07" db="EMBL/GenBank/DDBJ databases">
        <authorList>
            <consortium name="AG Swart"/>
            <person name="Singh M."/>
            <person name="Singh A."/>
            <person name="Seah K."/>
            <person name="Emmerich C."/>
        </authorList>
    </citation>
    <scope>NUCLEOTIDE SEQUENCE</scope>
    <source>
        <strain evidence="6">DP1</strain>
    </source>
</reference>
<dbReference type="Gene3D" id="3.30.40.10">
    <property type="entry name" value="Zinc/RING finger domain, C3HC4 (zinc finger)"/>
    <property type="match status" value="1"/>
</dbReference>
<dbReference type="PROSITE" id="PS51292">
    <property type="entry name" value="ZF_RING_CH"/>
    <property type="match status" value="1"/>
</dbReference>
<dbReference type="PANTHER" id="PTHR46210:SF1">
    <property type="entry name" value="FHA DOMAIN-CONTAINING PROTEIN"/>
    <property type="match status" value="1"/>
</dbReference>
<proteinExistence type="predicted"/>
<dbReference type="CDD" id="cd00060">
    <property type="entry name" value="FHA"/>
    <property type="match status" value="1"/>
</dbReference>
<feature type="domain" description="RING-CH-type" evidence="5">
    <location>
        <begin position="230"/>
        <end position="307"/>
    </location>
</feature>
<dbReference type="PROSITE" id="PS50006">
    <property type="entry name" value="FHA_DOMAIN"/>
    <property type="match status" value="1"/>
</dbReference>
<feature type="domain" description="FHA" evidence="4">
    <location>
        <begin position="365"/>
        <end position="411"/>
    </location>
</feature>
<evidence type="ECO:0000256" key="2">
    <source>
        <dbReference type="ARBA" id="ARBA00022771"/>
    </source>
</evidence>
<dbReference type="SUPFAM" id="SSF49879">
    <property type="entry name" value="SMAD/FHA domain"/>
    <property type="match status" value="1"/>
</dbReference>
<evidence type="ECO:0000256" key="1">
    <source>
        <dbReference type="ARBA" id="ARBA00022723"/>
    </source>
</evidence>
<organism evidence="6 7">
    <name type="scientific">Euplotes crassus</name>
    <dbReference type="NCBI Taxonomy" id="5936"/>
    <lineage>
        <taxon>Eukaryota</taxon>
        <taxon>Sar</taxon>
        <taxon>Alveolata</taxon>
        <taxon>Ciliophora</taxon>
        <taxon>Intramacronucleata</taxon>
        <taxon>Spirotrichea</taxon>
        <taxon>Hypotrichia</taxon>
        <taxon>Euplotida</taxon>
        <taxon>Euplotidae</taxon>
        <taxon>Moneuplotes</taxon>
    </lineage>
</organism>
<dbReference type="PANTHER" id="PTHR46210">
    <property type="entry name" value="FHA DOMAIN-CONTAINING PROTEIN"/>
    <property type="match status" value="1"/>
</dbReference>
<dbReference type="Pfam" id="PF12906">
    <property type="entry name" value="RINGv"/>
    <property type="match status" value="1"/>
</dbReference>
<dbReference type="InterPro" id="IPR013083">
    <property type="entry name" value="Znf_RING/FYVE/PHD"/>
</dbReference>
<keyword evidence="7" id="KW-1185">Reference proteome</keyword>
<comment type="caution">
    <text evidence="6">The sequence shown here is derived from an EMBL/GenBank/DDBJ whole genome shotgun (WGS) entry which is preliminary data.</text>
</comment>
<dbReference type="GO" id="GO:0008270">
    <property type="term" value="F:zinc ion binding"/>
    <property type="evidence" value="ECO:0007669"/>
    <property type="project" value="UniProtKB-KW"/>
</dbReference>
<sequence>MNFSSETESDTESRIESTYPPIIFPMKVLVTCSIWDRDSHGLFDFECDMLKTSDIEIEQDSFIYRTDYGFKVTPIHEVRNLNCYDPQMLGLEPYADIRYRGDYYYIRNLQGVKMNELKQSQYGSLACIWTAANRRERSDFWRVFRDEQSSEKKVIHVLNVGDIVKLGRVQMRVSDIVTEDMIANSRLNSDNKESILSKHEVERLLPKFEESDHKEVKVLQTCITNTQKLRDLNEEARCRICWLDTVSEVNPLISGCDCLGALNLIHYECLRAWILEKVQSTRKSNYCLSYSWKKFICEVCNSLYPMAYKYKNQIYDLVMVPIQKYPYINLESLISPKNTSRFVFQIKIPDFRESTEDNPNLKRKFIIGRGHESDLRVTDISVSRTHTDIIYEKGRFIIEDKLSKFGTLLKV</sequence>
<evidence type="ECO:0000313" key="6">
    <source>
        <dbReference type="EMBL" id="CAI2363077.1"/>
    </source>
</evidence>
<dbReference type="Gene3D" id="2.60.200.20">
    <property type="match status" value="1"/>
</dbReference>
<dbReference type="Proteomes" id="UP001295684">
    <property type="component" value="Unassembled WGS sequence"/>
</dbReference>
<keyword evidence="1" id="KW-0479">Metal-binding</keyword>